<organism evidence="2 3">
    <name type="scientific">Rhizophlyctis rosea</name>
    <dbReference type="NCBI Taxonomy" id="64517"/>
    <lineage>
        <taxon>Eukaryota</taxon>
        <taxon>Fungi</taxon>
        <taxon>Fungi incertae sedis</taxon>
        <taxon>Chytridiomycota</taxon>
        <taxon>Chytridiomycota incertae sedis</taxon>
        <taxon>Chytridiomycetes</taxon>
        <taxon>Rhizophlyctidales</taxon>
        <taxon>Rhizophlyctidaceae</taxon>
        <taxon>Rhizophlyctis</taxon>
    </lineage>
</organism>
<gene>
    <name evidence="2" type="ORF">HK097_009633</name>
</gene>
<feature type="compositionally biased region" description="Low complexity" evidence="1">
    <location>
        <begin position="41"/>
        <end position="53"/>
    </location>
</feature>
<accession>A0AAD5SBF4</accession>
<dbReference type="Proteomes" id="UP001212841">
    <property type="component" value="Unassembled WGS sequence"/>
</dbReference>
<evidence type="ECO:0000313" key="3">
    <source>
        <dbReference type="Proteomes" id="UP001212841"/>
    </source>
</evidence>
<feature type="compositionally biased region" description="Polar residues" evidence="1">
    <location>
        <begin position="1"/>
        <end position="21"/>
    </location>
</feature>
<sequence>MAPSPSQSPETSPLHSLTTPASRLAALANSYVPPPLPPLPSQQHSLLHGLPSLSGGGGGGGGLLTGLASGGVGLTSLGGLPGGAGGRGDMGFGGGRNDGMSGSGVNGGFATPALPGGGGGGMSSLEYYRATLGQLSRGGDLRR</sequence>
<feature type="region of interest" description="Disordered" evidence="1">
    <location>
        <begin position="1"/>
        <end position="59"/>
    </location>
</feature>
<feature type="non-terminal residue" evidence="2">
    <location>
        <position position="143"/>
    </location>
</feature>
<evidence type="ECO:0000313" key="2">
    <source>
        <dbReference type="EMBL" id="KAJ3049369.1"/>
    </source>
</evidence>
<evidence type="ECO:0000256" key="1">
    <source>
        <dbReference type="SAM" id="MobiDB-lite"/>
    </source>
</evidence>
<dbReference type="EMBL" id="JADGJD010000655">
    <property type="protein sequence ID" value="KAJ3049369.1"/>
    <property type="molecule type" value="Genomic_DNA"/>
</dbReference>
<comment type="caution">
    <text evidence="2">The sequence shown here is derived from an EMBL/GenBank/DDBJ whole genome shotgun (WGS) entry which is preliminary data.</text>
</comment>
<protein>
    <submittedName>
        <fullName evidence="2">Uncharacterized protein</fullName>
    </submittedName>
</protein>
<proteinExistence type="predicted"/>
<name>A0AAD5SBF4_9FUNG</name>
<keyword evidence="3" id="KW-1185">Reference proteome</keyword>
<dbReference type="AlphaFoldDB" id="A0AAD5SBF4"/>
<reference evidence="2" key="1">
    <citation type="submission" date="2020-05" db="EMBL/GenBank/DDBJ databases">
        <title>Phylogenomic resolution of chytrid fungi.</title>
        <authorList>
            <person name="Stajich J.E."/>
            <person name="Amses K."/>
            <person name="Simmons R."/>
            <person name="Seto K."/>
            <person name="Myers J."/>
            <person name="Bonds A."/>
            <person name="Quandt C.A."/>
            <person name="Barry K."/>
            <person name="Liu P."/>
            <person name="Grigoriev I."/>
            <person name="Longcore J.E."/>
            <person name="James T.Y."/>
        </authorList>
    </citation>
    <scope>NUCLEOTIDE SEQUENCE</scope>
    <source>
        <strain evidence="2">JEL0318</strain>
    </source>
</reference>